<reference evidence="5 6" key="1">
    <citation type="submission" date="2024-02" db="EMBL/GenBank/DDBJ databases">
        <title>de novo genome assembly of Solanum bulbocastanum strain 11H21.</title>
        <authorList>
            <person name="Hosaka A.J."/>
        </authorList>
    </citation>
    <scope>NUCLEOTIDE SEQUENCE [LARGE SCALE GENOMIC DNA]</scope>
    <source>
        <tissue evidence="5">Young leaves</tissue>
    </source>
</reference>
<dbReference type="AlphaFoldDB" id="A0AAN8YHR6"/>
<feature type="region of interest" description="Disordered" evidence="2">
    <location>
        <begin position="543"/>
        <end position="571"/>
    </location>
</feature>
<evidence type="ECO:0000313" key="6">
    <source>
        <dbReference type="Proteomes" id="UP001371456"/>
    </source>
</evidence>
<organism evidence="5 6">
    <name type="scientific">Solanum bulbocastanum</name>
    <name type="common">Wild potato</name>
    <dbReference type="NCBI Taxonomy" id="147425"/>
    <lineage>
        <taxon>Eukaryota</taxon>
        <taxon>Viridiplantae</taxon>
        <taxon>Streptophyta</taxon>
        <taxon>Embryophyta</taxon>
        <taxon>Tracheophyta</taxon>
        <taxon>Spermatophyta</taxon>
        <taxon>Magnoliopsida</taxon>
        <taxon>eudicotyledons</taxon>
        <taxon>Gunneridae</taxon>
        <taxon>Pentapetalae</taxon>
        <taxon>asterids</taxon>
        <taxon>lamiids</taxon>
        <taxon>Solanales</taxon>
        <taxon>Solanaceae</taxon>
        <taxon>Solanoideae</taxon>
        <taxon>Solaneae</taxon>
        <taxon>Solanum</taxon>
    </lineage>
</organism>
<evidence type="ECO:0000256" key="3">
    <source>
        <dbReference type="SAM" id="Phobius"/>
    </source>
</evidence>
<keyword evidence="3" id="KW-1133">Transmembrane helix</keyword>
<sequence length="1154" mass="127115">MNTVGRIGSYIGRGVSSVSGTFHPFGGAVDIIVVEQPDGSLKSSPWYVRFGKFQGVLKARENVVNIAVNGVEAGFHMYLDGRGRAFFIKDVDIEDVDSLSSSSSSGEDIDGQTSSKRPTISKSCNYDVAESNSTAQINVSGENVSVRANSRRPGILGRVFGTKSMKKVRLPGEENDASIMRTDSLECAEMAADLLEMKWSTNLTPKRYNRDYVIPVAAQDISKGVKEEDLQANDKKSDTSSLAHDNMLDNLDFRGPACEKDDGSHPSFQTQEESVKVTGKHVFFPKSENAARVSVVQDVEDYSREESLRISGDSGELGVVNADHDATGGTFISEVVSPFSKFVDSPDIKKHDSFTVSRLPEEEHENAAVQSFFYCETEENSTTVLDVSTEEFTQNLCASRDLEARMHTQTVLSMNDLMSKGNSQPEEDLLFEKDPSYGFKVITNNTCPNSISHFLVSDSGSLNSSAAKDFGCILPNSYSSTSTDKATSIKDKATGKLGASSEALGDPNGSSGSLVPLPVSSLESLEEEHLVFGDIDDGYDTVGRYTESTSSDYKENEDYPPASSGSPDINDYRVPNYESGPTLDKSIQSDLPIVADGRKLRTVLSNVDIPAIVQGNEVMQMGRSLPNMWSHDTAFSSNPEDLHSSILLQTTEVAEFTKEVKNISATPEIERDPRSINSLGSSSSWRSWSFAFKRSRSMKNSGLSMDEDVNTAKDISKNTGGDREEDVPRPKISKKKIMVTTPAPEQLDTLNLKEGKNIVVFTFSTAMLGKQQVDARIYLWRWDSKVVISDVDGTITRSDVLGQFMPLVGMDWSQIGVAHLFSAIKAYLTRQFLFNLTQNGVGLPEGPVLTSPDGIFPSLFREGVRSVSGTLNPFGGAVDIIVVRQPDGSLKSTPWYVRFGKIQGVLKARENAVNISVNGVEAGFRMNLDNRGQAYFLRESDMENVYSLTTRTSEQLATLNLKEGKNVVVFKCSKQQVDARIYLWRWDANIVISDVDGTITRRFLALLRHIRITSFDIIAEISRVHQTRSDVLGQFMPLVGRDWSQTGVAQLLSAIKENGYQLLFLSARSISQAYLTRQFLFNLMQDGKGLPEGPVVTSPDGLFLSLYREGISLKENYLDVEHQSIFTITFILMIVCPVCSYVQLTEADYMRIAT</sequence>
<feature type="region of interest" description="Disordered" evidence="2">
    <location>
        <begin position="498"/>
        <end position="517"/>
    </location>
</feature>
<dbReference type="EMBL" id="JBANQN010000004">
    <property type="protein sequence ID" value="KAK6792792.1"/>
    <property type="molecule type" value="Genomic_DNA"/>
</dbReference>
<dbReference type="SMART" id="SM00775">
    <property type="entry name" value="LNS2"/>
    <property type="match status" value="2"/>
</dbReference>
<evidence type="ECO:0000313" key="5">
    <source>
        <dbReference type="EMBL" id="KAK6792792.1"/>
    </source>
</evidence>
<dbReference type="InterPro" id="IPR026058">
    <property type="entry name" value="LIPIN"/>
</dbReference>
<dbReference type="GO" id="GO:0008195">
    <property type="term" value="F:phosphatidate phosphatase activity"/>
    <property type="evidence" value="ECO:0007669"/>
    <property type="project" value="TreeGrafter"/>
</dbReference>
<dbReference type="PANTHER" id="PTHR12181:SF12">
    <property type="entry name" value="PHOSPHATIDATE PHOSPHATASE"/>
    <property type="match status" value="1"/>
</dbReference>
<comment type="caution">
    <text evidence="5">The sequence shown here is derived from an EMBL/GenBank/DDBJ whole genome shotgun (WGS) entry which is preliminary data.</text>
</comment>
<dbReference type="InterPro" id="IPR031315">
    <property type="entry name" value="LNS2/PITP"/>
</dbReference>
<evidence type="ECO:0000259" key="4">
    <source>
        <dbReference type="SMART" id="SM00775"/>
    </source>
</evidence>
<evidence type="ECO:0000256" key="1">
    <source>
        <dbReference type="ARBA" id="ARBA00005476"/>
    </source>
</evidence>
<gene>
    <name evidence="5" type="ORF">RDI58_011873</name>
</gene>
<dbReference type="SUPFAM" id="SSF56784">
    <property type="entry name" value="HAD-like"/>
    <property type="match status" value="1"/>
</dbReference>
<feature type="transmembrane region" description="Helical" evidence="3">
    <location>
        <begin position="1125"/>
        <end position="1144"/>
    </location>
</feature>
<proteinExistence type="inferred from homology"/>
<feature type="domain" description="LNS2/PITP" evidence="4">
    <location>
        <begin position="990"/>
        <end position="1134"/>
    </location>
</feature>
<feature type="domain" description="LNS2/PITP" evidence="4">
    <location>
        <begin position="786"/>
        <end position="893"/>
    </location>
</feature>
<dbReference type="InterPro" id="IPR013209">
    <property type="entry name" value="LNS2"/>
</dbReference>
<protein>
    <recommendedName>
        <fullName evidence="4">LNS2/PITP domain-containing protein</fullName>
    </recommendedName>
</protein>
<dbReference type="PANTHER" id="PTHR12181">
    <property type="entry name" value="LIPIN"/>
    <property type="match status" value="1"/>
</dbReference>
<dbReference type="Proteomes" id="UP001371456">
    <property type="component" value="Unassembled WGS sequence"/>
</dbReference>
<dbReference type="Pfam" id="PF04571">
    <property type="entry name" value="Lipin_N"/>
    <property type="match status" value="1"/>
</dbReference>
<dbReference type="Pfam" id="PF08235">
    <property type="entry name" value="LNS2"/>
    <property type="match status" value="3"/>
</dbReference>
<keyword evidence="3" id="KW-0472">Membrane</keyword>
<comment type="similarity">
    <text evidence="1">Belongs to the lipin family.</text>
</comment>
<keyword evidence="6" id="KW-1185">Reference proteome</keyword>
<evidence type="ECO:0000256" key="2">
    <source>
        <dbReference type="SAM" id="MobiDB-lite"/>
    </source>
</evidence>
<dbReference type="InterPro" id="IPR007651">
    <property type="entry name" value="Lipin_N"/>
</dbReference>
<feature type="region of interest" description="Disordered" evidence="2">
    <location>
        <begin position="97"/>
        <end position="121"/>
    </location>
</feature>
<accession>A0AAN8YHR6</accession>
<feature type="compositionally biased region" description="Polar residues" evidence="2">
    <location>
        <begin position="112"/>
        <end position="121"/>
    </location>
</feature>
<keyword evidence="3" id="KW-0812">Transmembrane</keyword>
<dbReference type="InterPro" id="IPR036412">
    <property type="entry name" value="HAD-like_sf"/>
</dbReference>
<name>A0AAN8YHR6_SOLBU</name>